<evidence type="ECO:0000313" key="3">
    <source>
        <dbReference type="Proteomes" id="UP001144110"/>
    </source>
</evidence>
<sequence length="233" mass="27071">MKRVLLLVLLLIILPQKLNAQSCEENGTRVSIILEEEKEIVPDTLSINLRINVLTQKEVEAINIMGEIDKTLKGLNLEYKGGRYSVYENCWWEKGKRRCSGYKGRVEYVFLLKEVSQQNKIFEILNGFKEKCGEKLKFSIYRTDWIVSEKEAKKAEDKLRLLIIERAKEFSETVSKALGKNCDIELIDYQAQTPHPFYIYPPRAMEKAPVEAPEPKREEKTITVRAEVKLKCK</sequence>
<comment type="caution">
    <text evidence="2">The sequence shown here is derived from an EMBL/GenBank/DDBJ whole genome shotgun (WGS) entry which is preliminary data.</text>
</comment>
<dbReference type="InterPro" id="IPR007497">
    <property type="entry name" value="SIMPL/DUF541"/>
</dbReference>
<evidence type="ECO:0000256" key="1">
    <source>
        <dbReference type="SAM" id="SignalP"/>
    </source>
</evidence>
<feature type="chain" id="PRO_5042147067" evidence="1">
    <location>
        <begin position="21"/>
        <end position="233"/>
    </location>
</feature>
<keyword evidence="1" id="KW-0732">Signal</keyword>
<name>A0AAE3TDF5_9BACT</name>
<feature type="signal peptide" evidence="1">
    <location>
        <begin position="1"/>
        <end position="20"/>
    </location>
</feature>
<protein>
    <submittedName>
        <fullName evidence="2">YggE protein</fullName>
    </submittedName>
</protein>
<organism evidence="2 3">
    <name type="scientific">Candidatus Thermodesulfobacterium syntrophicum</name>
    <dbReference type="NCBI Taxonomy" id="3060442"/>
    <lineage>
        <taxon>Bacteria</taxon>
        <taxon>Pseudomonadati</taxon>
        <taxon>Thermodesulfobacteriota</taxon>
        <taxon>Thermodesulfobacteria</taxon>
        <taxon>Thermodesulfobacteriales</taxon>
        <taxon>Thermodesulfobacteriaceae</taxon>
        <taxon>Thermodesulfobacterium</taxon>
    </lineage>
</organism>
<dbReference type="EMBL" id="JAPHEG010000001">
    <property type="protein sequence ID" value="MDF2952854.1"/>
    <property type="molecule type" value="Genomic_DNA"/>
</dbReference>
<dbReference type="AlphaFoldDB" id="A0AAE3TDF5"/>
<gene>
    <name evidence="2" type="ORF">OD816_000099</name>
</gene>
<reference evidence="2" key="1">
    <citation type="submission" date="2022-11" db="EMBL/GenBank/DDBJ databases">
        <title>Candidatus Alkanophaga archaea from heated hydrothermal vent sediment oxidize petroleum alkanes.</title>
        <authorList>
            <person name="Zehnle H."/>
            <person name="Laso-Perez R."/>
            <person name="Lipp J."/>
            <person name="Teske A."/>
            <person name="Wegener G."/>
        </authorList>
    </citation>
    <scope>NUCLEOTIDE SEQUENCE</scope>
    <source>
        <strain evidence="2">MCA70</strain>
    </source>
</reference>
<dbReference type="Pfam" id="PF04402">
    <property type="entry name" value="SIMPL"/>
    <property type="match status" value="1"/>
</dbReference>
<dbReference type="Proteomes" id="UP001144110">
    <property type="component" value="Unassembled WGS sequence"/>
</dbReference>
<accession>A0AAE3TDF5</accession>
<evidence type="ECO:0000313" key="2">
    <source>
        <dbReference type="EMBL" id="MDF2952854.1"/>
    </source>
</evidence>
<proteinExistence type="predicted"/>